<sequence length="169" mass="18307">MIGQSIQANLKGHPLMRAMFIEFPDDRTTHYKSGGPNLLVAPVFVPLGEESEYYVPAGKWTSFWDPAKTVEGPRWVREHVAIDEIPVLVRPGSALALGPEGTGRADYDYTRGLEVRAYGLEVDGPAVVVDVPVGKGTGLAGKIRVRKGQNMEVGVEADEGIEVVNSVCF</sequence>
<organism evidence="2 3">
    <name type="scientific">Gymnopilus junonius</name>
    <name type="common">Spectacular rustgill mushroom</name>
    <name type="synonym">Gymnopilus spectabilis subsp. junonius</name>
    <dbReference type="NCBI Taxonomy" id="109634"/>
    <lineage>
        <taxon>Eukaryota</taxon>
        <taxon>Fungi</taxon>
        <taxon>Dikarya</taxon>
        <taxon>Basidiomycota</taxon>
        <taxon>Agaricomycotina</taxon>
        <taxon>Agaricomycetes</taxon>
        <taxon>Agaricomycetidae</taxon>
        <taxon>Agaricales</taxon>
        <taxon>Agaricineae</taxon>
        <taxon>Hymenogastraceae</taxon>
        <taxon>Gymnopilus</taxon>
    </lineage>
</organism>
<comment type="caution">
    <text evidence="2">The sequence shown here is derived from an EMBL/GenBank/DDBJ whole genome shotgun (WGS) entry which is preliminary data.</text>
</comment>
<dbReference type="Pfam" id="PF21365">
    <property type="entry name" value="Glyco_hydro_31_3rd"/>
    <property type="match status" value="1"/>
</dbReference>
<keyword evidence="3" id="KW-1185">Reference proteome</keyword>
<feature type="domain" description="Glycosyl hydrolase family 31 C-terminal" evidence="1">
    <location>
        <begin position="12"/>
        <end position="94"/>
    </location>
</feature>
<dbReference type="InterPro" id="IPR013780">
    <property type="entry name" value="Glyco_hydro_b"/>
</dbReference>
<evidence type="ECO:0000313" key="3">
    <source>
        <dbReference type="Proteomes" id="UP000724874"/>
    </source>
</evidence>
<protein>
    <submittedName>
        <fullName evidence="2">Glycosyl hydrolases family 31-domain-containing protein</fullName>
    </submittedName>
</protein>
<keyword evidence="2" id="KW-0378">Hydrolase</keyword>
<dbReference type="Gene3D" id="2.60.40.1180">
    <property type="entry name" value="Golgi alpha-mannosidase II"/>
    <property type="match status" value="2"/>
</dbReference>
<dbReference type="InterPro" id="IPR051816">
    <property type="entry name" value="Glycosyl_Hydrolase_31"/>
</dbReference>
<name>A0A9P5NZB5_GYMJU</name>
<dbReference type="InterPro" id="IPR048395">
    <property type="entry name" value="Glyco_hydro_31_C"/>
</dbReference>
<dbReference type="PANTHER" id="PTHR43863:SF2">
    <property type="entry name" value="MALTASE-GLUCOAMYLASE"/>
    <property type="match status" value="1"/>
</dbReference>
<proteinExistence type="predicted"/>
<evidence type="ECO:0000259" key="1">
    <source>
        <dbReference type="Pfam" id="PF21365"/>
    </source>
</evidence>
<dbReference type="AlphaFoldDB" id="A0A9P5NZB5"/>
<evidence type="ECO:0000313" key="2">
    <source>
        <dbReference type="EMBL" id="KAF8911942.1"/>
    </source>
</evidence>
<reference evidence="2" key="1">
    <citation type="submission" date="2020-11" db="EMBL/GenBank/DDBJ databases">
        <authorList>
            <consortium name="DOE Joint Genome Institute"/>
            <person name="Ahrendt S."/>
            <person name="Riley R."/>
            <person name="Andreopoulos W."/>
            <person name="LaButti K."/>
            <person name="Pangilinan J."/>
            <person name="Ruiz-duenas F.J."/>
            <person name="Barrasa J.M."/>
            <person name="Sanchez-Garcia M."/>
            <person name="Camarero S."/>
            <person name="Miyauchi S."/>
            <person name="Serrano A."/>
            <person name="Linde D."/>
            <person name="Babiker R."/>
            <person name="Drula E."/>
            <person name="Ayuso-Fernandez I."/>
            <person name="Pacheco R."/>
            <person name="Padilla G."/>
            <person name="Ferreira P."/>
            <person name="Barriuso J."/>
            <person name="Kellner H."/>
            <person name="Castanera R."/>
            <person name="Alfaro M."/>
            <person name="Ramirez L."/>
            <person name="Pisabarro A.G."/>
            <person name="Kuo A."/>
            <person name="Tritt A."/>
            <person name="Lipzen A."/>
            <person name="He G."/>
            <person name="Yan M."/>
            <person name="Ng V."/>
            <person name="Cullen D."/>
            <person name="Martin F."/>
            <person name="Rosso M.-N."/>
            <person name="Henrissat B."/>
            <person name="Hibbett D."/>
            <person name="Martinez A.T."/>
            <person name="Grigoriev I.V."/>
        </authorList>
    </citation>
    <scope>NUCLEOTIDE SEQUENCE</scope>
    <source>
        <strain evidence="2">AH 44721</strain>
    </source>
</reference>
<dbReference type="PANTHER" id="PTHR43863">
    <property type="entry name" value="HYDROLASE, PUTATIVE (AFU_ORTHOLOGUE AFUA_1G03140)-RELATED"/>
    <property type="match status" value="1"/>
</dbReference>
<dbReference type="Proteomes" id="UP000724874">
    <property type="component" value="Unassembled WGS sequence"/>
</dbReference>
<accession>A0A9P5NZB5</accession>
<dbReference type="EMBL" id="JADNYJ010000003">
    <property type="protein sequence ID" value="KAF8911942.1"/>
    <property type="molecule type" value="Genomic_DNA"/>
</dbReference>
<gene>
    <name evidence="2" type="ORF">CPB84DRAFT_1760821</name>
</gene>
<dbReference type="OrthoDB" id="1334205at2759"/>
<dbReference type="SUPFAM" id="SSF51011">
    <property type="entry name" value="Glycosyl hydrolase domain"/>
    <property type="match status" value="1"/>
</dbReference>
<dbReference type="GO" id="GO:0016787">
    <property type="term" value="F:hydrolase activity"/>
    <property type="evidence" value="ECO:0007669"/>
    <property type="project" value="UniProtKB-KW"/>
</dbReference>